<dbReference type="SUPFAM" id="SSF52518">
    <property type="entry name" value="Thiamin diphosphate-binding fold (THDP-binding)"/>
    <property type="match status" value="1"/>
</dbReference>
<organism evidence="2 3">
    <name type="scientific">Actinomyces israelii</name>
    <dbReference type="NCBI Taxonomy" id="1659"/>
    <lineage>
        <taxon>Bacteria</taxon>
        <taxon>Bacillati</taxon>
        <taxon>Actinomycetota</taxon>
        <taxon>Actinomycetes</taxon>
        <taxon>Actinomycetales</taxon>
        <taxon>Actinomycetaceae</taxon>
        <taxon>Actinomyces</taxon>
    </lineage>
</organism>
<dbReference type="RefSeq" id="WP_268918017.1">
    <property type="nucleotide sequence ID" value="NZ_JAPTMY010000027.1"/>
</dbReference>
<protein>
    <submittedName>
        <fullName evidence="2">Thiamine pyrophosphate-binding protein</fullName>
    </submittedName>
</protein>
<keyword evidence="3" id="KW-1185">Reference proteome</keyword>
<evidence type="ECO:0000313" key="3">
    <source>
        <dbReference type="Proteomes" id="UP001072034"/>
    </source>
</evidence>
<dbReference type="Gene3D" id="3.40.50.970">
    <property type="match status" value="1"/>
</dbReference>
<reference evidence="2" key="1">
    <citation type="submission" date="2022-10" db="EMBL/GenBank/DDBJ databases">
        <title>Genome sequence of Actinomyces israelii ATCC 10048.</title>
        <authorList>
            <person name="Watt R.M."/>
            <person name="Tong W.M."/>
        </authorList>
    </citation>
    <scope>NUCLEOTIDE SEQUENCE</scope>
    <source>
        <strain evidence="2">ATCC 10048</strain>
    </source>
</reference>
<proteinExistence type="predicted"/>
<dbReference type="Pfam" id="PF02776">
    <property type="entry name" value="TPP_enzyme_N"/>
    <property type="match status" value="1"/>
</dbReference>
<gene>
    <name evidence="2" type="ORF">OHJ16_11465</name>
</gene>
<evidence type="ECO:0000313" key="2">
    <source>
        <dbReference type="EMBL" id="MCZ0858658.1"/>
    </source>
</evidence>
<comment type="caution">
    <text evidence="2">The sequence shown here is derived from an EMBL/GenBank/DDBJ whole genome shotgun (WGS) entry which is preliminary data.</text>
</comment>
<name>A0ABT4IA87_9ACTO</name>
<dbReference type="EMBL" id="JAPTMY010000027">
    <property type="protein sequence ID" value="MCZ0858658.1"/>
    <property type="molecule type" value="Genomic_DNA"/>
</dbReference>
<accession>A0ABT4IA87</accession>
<sequence length="207" mass="20669">MSGPAREPAGAAPAPTAPPAATTARAVLSALVGAGVRRIVLAPGSRSAPFVPVLADAEAAGLISVRVVLDERSAGFIALGMARAGLRRQRTAPAAVITTSGTAVANLHPAVVEADAAGVPLLLVTADRPHELVGTGANQTTGQTGLFTAAARAVIDLPADLPRDLGAEAATLAIGGRVRRAVEAACGRLSRDPGPAQVNVRFRPPLA</sequence>
<evidence type="ECO:0000259" key="1">
    <source>
        <dbReference type="Pfam" id="PF02776"/>
    </source>
</evidence>
<dbReference type="InterPro" id="IPR012001">
    <property type="entry name" value="Thiamin_PyroP_enz_TPP-bd_dom"/>
</dbReference>
<dbReference type="Proteomes" id="UP001072034">
    <property type="component" value="Unassembled WGS sequence"/>
</dbReference>
<dbReference type="InterPro" id="IPR029061">
    <property type="entry name" value="THDP-binding"/>
</dbReference>
<feature type="non-terminal residue" evidence="2">
    <location>
        <position position="207"/>
    </location>
</feature>
<dbReference type="PANTHER" id="PTHR42916:SF1">
    <property type="entry name" value="PROTEIN PHYLLO, CHLOROPLASTIC"/>
    <property type="match status" value="1"/>
</dbReference>
<feature type="domain" description="Thiamine pyrophosphate enzyme N-terminal TPP-binding" evidence="1">
    <location>
        <begin position="22"/>
        <end position="140"/>
    </location>
</feature>
<dbReference type="PANTHER" id="PTHR42916">
    <property type="entry name" value="2-SUCCINYL-5-ENOLPYRUVYL-6-HYDROXY-3-CYCLOHEXENE-1-CARBOXYLATE SYNTHASE"/>
    <property type="match status" value="1"/>
</dbReference>